<dbReference type="InterPro" id="IPR002937">
    <property type="entry name" value="Amino_oxidase"/>
</dbReference>
<reference evidence="2 3" key="1">
    <citation type="journal article" date="2023" name="Antonie Van Leeuwenhoek">
        <title>Mesoterricola silvestris gen. nov., sp. nov., Mesoterricola sediminis sp. nov., Geothrix oryzae sp. nov., Geothrix edaphica sp. nov., Geothrix rubra sp. nov., and Geothrix limicola sp. nov., six novel members of Acidobacteriota isolated from soils.</title>
        <authorList>
            <person name="Itoh H."/>
            <person name="Sugisawa Y."/>
            <person name="Mise K."/>
            <person name="Xu Z."/>
            <person name="Kuniyasu M."/>
            <person name="Ushijima N."/>
            <person name="Kawano K."/>
            <person name="Kobayashi E."/>
            <person name="Shiratori Y."/>
            <person name="Masuda Y."/>
            <person name="Senoo K."/>
        </authorList>
    </citation>
    <scope>NUCLEOTIDE SEQUENCE [LARGE SCALE GENOMIC DNA]</scope>
    <source>
        <strain evidence="2 3">Red803</strain>
    </source>
</reference>
<sequence>MKVAVIGAGISGLSAAHRLTLGGAEVHVFEREARIGGHTRTVTLPDGRAVDTGFIVHNRVNYPGFVALMDELGVPTGPSDMSFAYAGPELSWCSRGLNGLLAERRHAFSPRFWRLWREVARFNAWGRTLALDPHAGERPLGEALREGGFSEDFQTAYLHPMAGAVWSTPPGEMQAFPALALLRFFLHHGMLGFTTQHAWRTIPGGTSRYLEPLTRPFAGRIRTRAQVASVQRGVGGPEVEVEVAGEGRLPFDAVVFACHGEQVLPLLTDADSLEREVLGAFRDNPSPVCLHTDASVLPRARRGWASWNFRQTPGSPLLLTYHMNRLQSLGPGGEVFVTLHGEGRVDPARVAARFEDGHPRFDLAAIRAQARWAEVNGRGGIHHAGAYWANGFHEDGLASGRRAAEAILRGAGR</sequence>
<evidence type="ECO:0000313" key="2">
    <source>
        <dbReference type="EMBL" id="GLH70174.1"/>
    </source>
</evidence>
<organism evidence="2 3">
    <name type="scientific">Geothrix rubra</name>
    <dbReference type="NCBI Taxonomy" id="2927977"/>
    <lineage>
        <taxon>Bacteria</taxon>
        <taxon>Pseudomonadati</taxon>
        <taxon>Acidobacteriota</taxon>
        <taxon>Holophagae</taxon>
        <taxon>Holophagales</taxon>
        <taxon>Holophagaceae</taxon>
        <taxon>Geothrix</taxon>
    </lineage>
</organism>
<accession>A0ABQ5Q6N3</accession>
<dbReference type="Pfam" id="PF01593">
    <property type="entry name" value="Amino_oxidase"/>
    <property type="match status" value="1"/>
</dbReference>
<dbReference type="Gene3D" id="3.50.50.60">
    <property type="entry name" value="FAD/NAD(P)-binding domain"/>
    <property type="match status" value="1"/>
</dbReference>
<comment type="caution">
    <text evidence="2">The sequence shown here is derived from an EMBL/GenBank/DDBJ whole genome shotgun (WGS) entry which is preliminary data.</text>
</comment>
<dbReference type="EMBL" id="BSDD01000003">
    <property type="protein sequence ID" value="GLH70174.1"/>
    <property type="molecule type" value="Genomic_DNA"/>
</dbReference>
<dbReference type="RefSeq" id="WP_285724643.1">
    <property type="nucleotide sequence ID" value="NZ_BSDD01000003.1"/>
</dbReference>
<dbReference type="InterPro" id="IPR050464">
    <property type="entry name" value="Zeta_carotene_desat/Oxidored"/>
</dbReference>
<dbReference type="InterPro" id="IPR036188">
    <property type="entry name" value="FAD/NAD-bd_sf"/>
</dbReference>
<dbReference type="PANTHER" id="PTHR42923:SF17">
    <property type="entry name" value="AMINE OXIDASE DOMAIN-CONTAINING PROTEIN"/>
    <property type="match status" value="1"/>
</dbReference>
<proteinExistence type="predicted"/>
<protein>
    <submittedName>
        <fullName evidence="2">Amine oxidase</fullName>
    </submittedName>
</protein>
<keyword evidence="3" id="KW-1185">Reference proteome</keyword>
<gene>
    <name evidence="2" type="ORF">GETHPA_17070</name>
</gene>
<evidence type="ECO:0000259" key="1">
    <source>
        <dbReference type="Pfam" id="PF01593"/>
    </source>
</evidence>
<feature type="domain" description="Amine oxidase" evidence="1">
    <location>
        <begin position="10"/>
        <end position="283"/>
    </location>
</feature>
<evidence type="ECO:0000313" key="3">
    <source>
        <dbReference type="Proteomes" id="UP001165089"/>
    </source>
</evidence>
<dbReference type="PANTHER" id="PTHR42923">
    <property type="entry name" value="PROTOPORPHYRINOGEN OXIDASE"/>
    <property type="match status" value="1"/>
</dbReference>
<name>A0ABQ5Q6N3_9BACT</name>
<dbReference type="SUPFAM" id="SSF51905">
    <property type="entry name" value="FAD/NAD(P)-binding domain"/>
    <property type="match status" value="1"/>
</dbReference>
<dbReference type="PRINTS" id="PR00419">
    <property type="entry name" value="ADXRDTASE"/>
</dbReference>
<dbReference type="Proteomes" id="UP001165089">
    <property type="component" value="Unassembled WGS sequence"/>
</dbReference>